<dbReference type="AlphaFoldDB" id="A0AAD5RYD5"/>
<feature type="region of interest" description="Disordered" evidence="1">
    <location>
        <begin position="212"/>
        <end position="283"/>
    </location>
</feature>
<accession>A0AAD5RYD5</accession>
<organism evidence="3 4">
    <name type="scientific">Zalerion maritima</name>
    <dbReference type="NCBI Taxonomy" id="339359"/>
    <lineage>
        <taxon>Eukaryota</taxon>
        <taxon>Fungi</taxon>
        <taxon>Dikarya</taxon>
        <taxon>Ascomycota</taxon>
        <taxon>Pezizomycotina</taxon>
        <taxon>Sordariomycetes</taxon>
        <taxon>Lulworthiomycetidae</taxon>
        <taxon>Lulworthiales</taxon>
        <taxon>Lulworthiaceae</taxon>
        <taxon>Zalerion</taxon>
    </lineage>
</organism>
<comment type="caution">
    <text evidence="3">The sequence shown here is derived from an EMBL/GenBank/DDBJ whole genome shotgun (WGS) entry which is preliminary data.</text>
</comment>
<dbReference type="Pfam" id="PF14420">
    <property type="entry name" value="Clr5"/>
    <property type="match status" value="1"/>
</dbReference>
<evidence type="ECO:0000313" key="3">
    <source>
        <dbReference type="EMBL" id="KAJ2905625.1"/>
    </source>
</evidence>
<reference evidence="3" key="1">
    <citation type="submission" date="2022-07" db="EMBL/GenBank/DDBJ databases">
        <title>Draft genome sequence of Zalerion maritima ATCC 34329, a (micro)plastics degrading marine fungus.</title>
        <authorList>
            <person name="Paco A."/>
            <person name="Goncalves M.F.M."/>
            <person name="Rocha-Santos T.A.P."/>
            <person name="Alves A."/>
        </authorList>
    </citation>
    <scope>NUCLEOTIDE SEQUENCE</scope>
    <source>
        <strain evidence="3">ATCC 34329</strain>
    </source>
</reference>
<dbReference type="InterPro" id="IPR025676">
    <property type="entry name" value="Clr5_dom"/>
</dbReference>
<feature type="domain" description="Clr5" evidence="2">
    <location>
        <begin position="1"/>
        <end position="54"/>
    </location>
</feature>
<evidence type="ECO:0000259" key="2">
    <source>
        <dbReference type="Pfam" id="PF14420"/>
    </source>
</evidence>
<feature type="region of interest" description="Disordered" evidence="1">
    <location>
        <begin position="150"/>
        <end position="174"/>
    </location>
</feature>
<gene>
    <name evidence="3" type="ORF">MKZ38_004919</name>
</gene>
<proteinExistence type="predicted"/>
<dbReference type="PANTHER" id="PTHR38788">
    <property type="entry name" value="CLR5 DOMAIN-CONTAINING PROTEIN"/>
    <property type="match status" value="1"/>
</dbReference>
<feature type="region of interest" description="Disordered" evidence="1">
    <location>
        <begin position="63"/>
        <end position="94"/>
    </location>
</feature>
<dbReference type="EMBL" id="JAKWBI020000028">
    <property type="protein sequence ID" value="KAJ2905625.1"/>
    <property type="molecule type" value="Genomic_DNA"/>
</dbReference>
<dbReference type="Proteomes" id="UP001201980">
    <property type="component" value="Unassembled WGS sequence"/>
</dbReference>
<keyword evidence="4" id="KW-1185">Reference proteome</keyword>
<name>A0AAD5RYD5_9PEZI</name>
<feature type="compositionally biased region" description="Basic residues" evidence="1">
    <location>
        <begin position="225"/>
        <end position="234"/>
    </location>
</feature>
<protein>
    <recommendedName>
        <fullName evidence="2">Clr5 domain-containing protein</fullName>
    </recommendedName>
</protein>
<evidence type="ECO:0000256" key="1">
    <source>
        <dbReference type="SAM" id="MobiDB-lite"/>
    </source>
</evidence>
<dbReference type="PANTHER" id="PTHR38788:SF3">
    <property type="entry name" value="CLR5 DOMAIN-CONTAINING PROTEIN"/>
    <property type="match status" value="1"/>
</dbReference>
<sequence>MTKEWPGYKLILRQLYIKEARSLEEVMRIMKSKHGFIASQRTYRSQFKKWGWYKYEKNKAKHSKLRGRKGSCSGDEDDAAPNSESDRSASPPTRAQAIQAIPYDQSMPANSEELLDPAPASGILVSNNQVPGVPYQEYDSERGHFRSHAVFQLPHRSRRAESSNDQGDITTRSEHWPVEPAASFKYAHENQSPAYDGVCDAVSAEGVDPSFISNARNLDLGGPYKAHRSRRRPSRPREHMSPGESTHQTPYDPTYSDYQEHPAPQVYGRPADPNVKYEDRPGQADPVHSVCNVPGAFNVGGSRSYHQTSRATQDRVTLPMQGQAARRSATFPLPRQDQTTPDYWEPLWDEGDSDVLGPYGPGDAAAATAITDSGAIPGYTSQCYYNNPPWTGQAQ</sequence>
<evidence type="ECO:0000313" key="4">
    <source>
        <dbReference type="Proteomes" id="UP001201980"/>
    </source>
</evidence>